<dbReference type="PROSITE" id="PS51144">
    <property type="entry name" value="ALPHA_CA_2"/>
    <property type="match status" value="1"/>
</dbReference>
<dbReference type="PANTHER" id="PTHR18952">
    <property type="entry name" value="CARBONIC ANHYDRASE"/>
    <property type="match status" value="1"/>
</dbReference>
<dbReference type="GO" id="GO:0008270">
    <property type="term" value="F:zinc ion binding"/>
    <property type="evidence" value="ECO:0007669"/>
    <property type="project" value="InterPro"/>
</dbReference>
<dbReference type="InterPro" id="IPR036398">
    <property type="entry name" value="CA_dom_sf"/>
</dbReference>
<feature type="compositionally biased region" description="Low complexity" evidence="2">
    <location>
        <begin position="177"/>
        <end position="190"/>
    </location>
</feature>
<keyword evidence="3" id="KW-0472">Membrane</keyword>
<dbReference type="Proteomes" id="UP000694843">
    <property type="component" value="Unplaced"/>
</dbReference>
<feature type="domain" description="Alpha-carbonic anhydrase" evidence="4">
    <location>
        <begin position="96"/>
        <end position="437"/>
    </location>
</feature>
<dbReference type="Pfam" id="PF00194">
    <property type="entry name" value="Carb_anhydrase"/>
    <property type="match status" value="2"/>
</dbReference>
<evidence type="ECO:0000313" key="5">
    <source>
        <dbReference type="Proteomes" id="UP000694843"/>
    </source>
</evidence>
<name>A0A979FKL5_HYAAZ</name>
<feature type="transmembrane region" description="Helical" evidence="3">
    <location>
        <begin position="66"/>
        <end position="83"/>
    </location>
</feature>
<evidence type="ECO:0000259" key="4">
    <source>
        <dbReference type="PROSITE" id="PS51144"/>
    </source>
</evidence>
<evidence type="ECO:0000256" key="3">
    <source>
        <dbReference type="SAM" id="Phobius"/>
    </source>
</evidence>
<dbReference type="SMART" id="SM01057">
    <property type="entry name" value="Carb_anhydrase"/>
    <property type="match status" value="1"/>
</dbReference>
<dbReference type="OMA" id="TEPACHE"/>
<dbReference type="OrthoDB" id="5978072at2759"/>
<dbReference type="InterPro" id="IPR023561">
    <property type="entry name" value="Carbonic_anhydrase_a-class"/>
</dbReference>
<dbReference type="RefSeq" id="XP_047737096.1">
    <property type="nucleotide sequence ID" value="XM_047881140.1"/>
</dbReference>
<organism evidence="5 6">
    <name type="scientific">Hyalella azteca</name>
    <name type="common">Amphipod</name>
    <dbReference type="NCBI Taxonomy" id="294128"/>
    <lineage>
        <taxon>Eukaryota</taxon>
        <taxon>Metazoa</taxon>
        <taxon>Ecdysozoa</taxon>
        <taxon>Arthropoda</taxon>
        <taxon>Crustacea</taxon>
        <taxon>Multicrustacea</taxon>
        <taxon>Malacostraca</taxon>
        <taxon>Eumalacostraca</taxon>
        <taxon>Peracarida</taxon>
        <taxon>Amphipoda</taxon>
        <taxon>Senticaudata</taxon>
        <taxon>Talitrida</taxon>
        <taxon>Talitroidea</taxon>
        <taxon>Hyalellidae</taxon>
        <taxon>Hyalella</taxon>
    </lineage>
</organism>
<dbReference type="GO" id="GO:0004089">
    <property type="term" value="F:carbonate dehydratase activity"/>
    <property type="evidence" value="ECO:0007669"/>
    <property type="project" value="InterPro"/>
</dbReference>
<reference evidence="6" key="1">
    <citation type="submission" date="2025-08" db="UniProtKB">
        <authorList>
            <consortium name="RefSeq"/>
        </authorList>
    </citation>
    <scope>IDENTIFICATION</scope>
    <source>
        <tissue evidence="6">Whole organism</tissue>
    </source>
</reference>
<comment type="similarity">
    <text evidence="1">Belongs to the alpha-carbonic anhydrase family.</text>
</comment>
<proteinExistence type="inferred from homology"/>
<dbReference type="InterPro" id="IPR001148">
    <property type="entry name" value="CA_dom"/>
</dbReference>
<dbReference type="GeneID" id="108680764"/>
<dbReference type="PANTHER" id="PTHR18952:SF208">
    <property type="entry name" value="CARBONIC ANHYDRASE XA-RELATED"/>
    <property type="match status" value="1"/>
</dbReference>
<evidence type="ECO:0000313" key="6">
    <source>
        <dbReference type="RefSeq" id="XP_047737096.1"/>
    </source>
</evidence>
<keyword evidence="3" id="KW-0812">Transmembrane</keyword>
<dbReference type="AlphaFoldDB" id="A0A979FKL5"/>
<dbReference type="SUPFAM" id="SSF51069">
    <property type="entry name" value="Carbonic anhydrase"/>
    <property type="match status" value="2"/>
</dbReference>
<accession>A0A979FKL5</accession>
<gene>
    <name evidence="6" type="primary">LOC108680764</name>
</gene>
<dbReference type="Gene3D" id="3.10.200.10">
    <property type="entry name" value="Alpha carbonic anhydrase"/>
    <property type="match status" value="2"/>
</dbReference>
<feature type="compositionally biased region" description="Polar residues" evidence="2">
    <location>
        <begin position="191"/>
        <end position="205"/>
    </location>
</feature>
<keyword evidence="3" id="KW-1133">Transmembrane helix</keyword>
<feature type="compositionally biased region" description="Polar residues" evidence="2">
    <location>
        <begin position="218"/>
        <end position="229"/>
    </location>
</feature>
<dbReference type="GO" id="GO:0006730">
    <property type="term" value="P:one-carbon metabolic process"/>
    <property type="evidence" value="ECO:0007669"/>
    <property type="project" value="TreeGrafter"/>
</dbReference>
<sequence length="465" mass="51894">MENWMMELPNWRCQLGSTVRINRTNVLRMFTSFMNVCLLCFLFSCRRFGSSSPYKVPATTRIHRKEFVLSRTALVLALILFFATAEGNPRGIDWGQWWTYEGISGPRFWGVINPAWGMCRDGRRQSPINVDPRTLLFDPNLSPFTVDKTSVAGDLVNTGHSVEWHMGGYSSYDTDDQSFGQSSGQSSGQSANIAPISQLTSSPSRSVLPKDYNDWKNSRQNYTVNSDLSSRGLRNRGLVTPRGGSEGSNPLANMSGGPLSYTYSLTHTRLHFGDTDQQGSEHLLDGRPFPAELQIYGYNSQLYQNFSEASSKVYGVAAIAIFLQIGDAVSPELQVMLGDVKAIKYGGSSVRTSPVRVDQLVPSTQQYMTYEGSTTEPACHETVTWILPNKPVYITRDKLEELRGLRQSSAPPLTHATLANNFRPAQTAHHRTVRANIQRRPLGEETRCHIADPRFAYRVGSWLGS</sequence>
<feature type="region of interest" description="Disordered" evidence="2">
    <location>
        <begin position="175"/>
        <end position="255"/>
    </location>
</feature>
<dbReference type="KEGG" id="hazt:108680764"/>
<keyword evidence="5" id="KW-1185">Reference proteome</keyword>
<protein>
    <submittedName>
        <fullName evidence="6">Carbonic anhydrase-related protein 10</fullName>
    </submittedName>
</protein>
<feature type="transmembrane region" description="Helical" evidence="3">
    <location>
        <begin position="26"/>
        <end position="45"/>
    </location>
</feature>
<evidence type="ECO:0000256" key="2">
    <source>
        <dbReference type="SAM" id="MobiDB-lite"/>
    </source>
</evidence>
<evidence type="ECO:0000256" key="1">
    <source>
        <dbReference type="ARBA" id="ARBA00010718"/>
    </source>
</evidence>